<name>A0A497JGP4_9ARCH</name>
<accession>A0A497JGP4</accession>
<dbReference type="Proteomes" id="UP000277633">
    <property type="component" value="Unassembled WGS sequence"/>
</dbReference>
<dbReference type="AlphaFoldDB" id="A0A497JGP4"/>
<protein>
    <submittedName>
        <fullName evidence="1">Uncharacterized protein</fullName>
    </submittedName>
</protein>
<gene>
    <name evidence="1" type="ORF">DRO07_00960</name>
</gene>
<organism evidence="1 2">
    <name type="scientific">Candidatus Iainarchaeum sp</name>
    <dbReference type="NCBI Taxonomy" id="3101447"/>
    <lineage>
        <taxon>Archaea</taxon>
        <taxon>Candidatus Iainarchaeota</taxon>
        <taxon>Candidatus Iainarchaeia</taxon>
        <taxon>Candidatus Iainarchaeales</taxon>
        <taxon>Candidatus Iainarchaeaceae</taxon>
        <taxon>Candidatus Iainarchaeum</taxon>
    </lineage>
</organism>
<proteinExistence type="predicted"/>
<sequence length="163" mass="18230">MLTAILATVVFGLAIANIVLSLKGGETASSIIKKNKPAEQKNGSLNSVVLFGNNNGASELAKIKRELALIRNDLQKNHSRVDFAFKKIHQIENALGKNNMGNLAYSNLADKVAKLEDFKREALIEIEAIKQHLQLPTKKKESFNKDIEEKIHRLVFRSRELLK</sequence>
<evidence type="ECO:0000313" key="1">
    <source>
        <dbReference type="EMBL" id="RLG70114.1"/>
    </source>
</evidence>
<dbReference type="EMBL" id="QMWO01000021">
    <property type="protein sequence ID" value="RLG70114.1"/>
    <property type="molecule type" value="Genomic_DNA"/>
</dbReference>
<comment type="caution">
    <text evidence="1">The sequence shown here is derived from an EMBL/GenBank/DDBJ whole genome shotgun (WGS) entry which is preliminary data.</text>
</comment>
<reference evidence="1 2" key="1">
    <citation type="submission" date="2018-06" db="EMBL/GenBank/DDBJ databases">
        <title>Extensive metabolic versatility and redundancy in microbially diverse, dynamic hydrothermal sediments.</title>
        <authorList>
            <person name="Dombrowski N."/>
            <person name="Teske A."/>
            <person name="Baker B.J."/>
        </authorList>
    </citation>
    <scope>NUCLEOTIDE SEQUENCE [LARGE SCALE GENOMIC DNA]</scope>
    <source>
        <strain evidence="1">B9_G13</strain>
    </source>
</reference>
<evidence type="ECO:0000313" key="2">
    <source>
        <dbReference type="Proteomes" id="UP000277633"/>
    </source>
</evidence>